<feature type="compositionally biased region" description="Basic residues" evidence="1">
    <location>
        <begin position="269"/>
        <end position="285"/>
    </location>
</feature>
<feature type="region of interest" description="Disordered" evidence="1">
    <location>
        <begin position="87"/>
        <end position="147"/>
    </location>
</feature>
<organism evidence="2 3">
    <name type="scientific">Fusarium zealandicum</name>
    <dbReference type="NCBI Taxonomy" id="1053134"/>
    <lineage>
        <taxon>Eukaryota</taxon>
        <taxon>Fungi</taxon>
        <taxon>Dikarya</taxon>
        <taxon>Ascomycota</taxon>
        <taxon>Pezizomycotina</taxon>
        <taxon>Sordariomycetes</taxon>
        <taxon>Hypocreomycetidae</taxon>
        <taxon>Hypocreales</taxon>
        <taxon>Nectriaceae</taxon>
        <taxon>Fusarium</taxon>
        <taxon>Fusarium staphyleae species complex</taxon>
    </lineage>
</organism>
<gene>
    <name evidence="2" type="ORF">FZEAL_8795</name>
</gene>
<dbReference type="AlphaFoldDB" id="A0A8H4UD79"/>
<protein>
    <submittedName>
        <fullName evidence="2">Uncharacterized protein</fullName>
    </submittedName>
</protein>
<feature type="region of interest" description="Disordered" evidence="1">
    <location>
        <begin position="257"/>
        <end position="285"/>
    </location>
</feature>
<feature type="compositionally biased region" description="Low complexity" evidence="1">
    <location>
        <begin position="44"/>
        <end position="54"/>
    </location>
</feature>
<name>A0A8H4UD79_9HYPO</name>
<feature type="compositionally biased region" description="Basic and acidic residues" evidence="1">
    <location>
        <begin position="7"/>
        <end position="17"/>
    </location>
</feature>
<feature type="compositionally biased region" description="Polar residues" evidence="1">
    <location>
        <begin position="18"/>
        <end position="28"/>
    </location>
</feature>
<proteinExistence type="predicted"/>
<dbReference type="EMBL" id="JABEYC010000779">
    <property type="protein sequence ID" value="KAF4974285.1"/>
    <property type="molecule type" value="Genomic_DNA"/>
</dbReference>
<sequence length="285" mass="31528">MSSERQPPYHESTHDESWTLTLTTNKDPLTSPVPAFSPTIPELSPSQSTQTTDPQNPPPNQNPGYRTISAQVASADGLVEVDWRKSYQSGSSVASDKENVCPLQDPNSLPKTPDRPSVPESAGPHEFPDAAADISRPGSPSLVVGIMPEDPFIDDEINLKHELAPEPTPAFYYTYESDGPAQRLSPVFRQMQWESATVRYDAAPSQPPEDGRGDIGPCLPSPGSHLFWKNMRRVKRHAMKFRGDRNRPRCECRCGERGCDGEVREGAQRRKGNRRQKKTSHSIGG</sequence>
<accession>A0A8H4UD79</accession>
<feature type="region of interest" description="Disordered" evidence="1">
    <location>
        <begin position="1"/>
        <end position="73"/>
    </location>
</feature>
<dbReference type="Proteomes" id="UP000635477">
    <property type="component" value="Unassembled WGS sequence"/>
</dbReference>
<reference evidence="2" key="1">
    <citation type="journal article" date="2020" name="BMC Genomics">
        <title>Correction to: Identification and distribution of gene clusters required for synthesis of sphingolipid metabolism inhibitors in diverse species of the filamentous fungus Fusarium.</title>
        <authorList>
            <person name="Kim H.S."/>
            <person name="Lohmar J.M."/>
            <person name="Busman M."/>
            <person name="Brown D.W."/>
            <person name="Naumann T.A."/>
            <person name="Divon H.H."/>
            <person name="Lysoe E."/>
            <person name="Uhlig S."/>
            <person name="Proctor R.H."/>
        </authorList>
    </citation>
    <scope>NUCLEOTIDE SEQUENCE</scope>
    <source>
        <strain evidence="2">NRRL 22465</strain>
    </source>
</reference>
<evidence type="ECO:0000256" key="1">
    <source>
        <dbReference type="SAM" id="MobiDB-lite"/>
    </source>
</evidence>
<evidence type="ECO:0000313" key="2">
    <source>
        <dbReference type="EMBL" id="KAF4974285.1"/>
    </source>
</evidence>
<comment type="caution">
    <text evidence="2">The sequence shown here is derived from an EMBL/GenBank/DDBJ whole genome shotgun (WGS) entry which is preliminary data.</text>
</comment>
<evidence type="ECO:0000313" key="3">
    <source>
        <dbReference type="Proteomes" id="UP000635477"/>
    </source>
</evidence>
<feature type="compositionally biased region" description="Basic and acidic residues" evidence="1">
    <location>
        <begin position="257"/>
        <end position="268"/>
    </location>
</feature>
<reference evidence="2" key="2">
    <citation type="submission" date="2020-05" db="EMBL/GenBank/DDBJ databases">
        <authorList>
            <person name="Kim H.-S."/>
            <person name="Proctor R.H."/>
            <person name="Brown D.W."/>
        </authorList>
    </citation>
    <scope>NUCLEOTIDE SEQUENCE</scope>
    <source>
        <strain evidence="2">NRRL 22465</strain>
    </source>
</reference>
<keyword evidence="3" id="KW-1185">Reference proteome</keyword>